<gene>
    <name evidence="4" type="ORF">RWH44_03455</name>
</gene>
<feature type="domain" description="Glycosyltransferase subfamily 4-like N-terminal" evidence="3">
    <location>
        <begin position="38"/>
        <end position="206"/>
    </location>
</feature>
<dbReference type="GO" id="GO:0016757">
    <property type="term" value="F:glycosyltransferase activity"/>
    <property type="evidence" value="ECO:0007669"/>
    <property type="project" value="UniProtKB-KW"/>
</dbReference>
<proteinExistence type="predicted"/>
<dbReference type="Proteomes" id="UP001261125">
    <property type="component" value="Unassembled WGS sequence"/>
</dbReference>
<protein>
    <submittedName>
        <fullName evidence="4">Glycosyltransferase</fullName>
        <ecNumber evidence="4">2.4.-.-</ecNumber>
    </submittedName>
</protein>
<accession>A0ABU3SIY7</accession>
<comment type="caution">
    <text evidence="4">The sequence shown here is derived from an EMBL/GenBank/DDBJ whole genome shotgun (WGS) entry which is preliminary data.</text>
</comment>
<sequence length="404" mass="44682">MTEPTSSPSNVARSAVTPVLYLSGAPRLSTKATTESLGPRSHILGVISALRESGSLVRAFVVGDNVPQSFHGSGSEARMTASPVRLLAADLGRLTYRARSILTLWRLLRRASPAPAMAYERYALMQELGRVAQRKGATWVLEVNALLAIESTSDRRATSSRQVATFFERRTLRRADLIVAVTDQLKVAIHNLYHVPLDRILVVENGVDTTRHGDASAEPHGTPTIGFLGTLYPWQRVDRLLHAVHRSETQWNVRIAGEGPEYDALKQLVRQLDLEERVTFLGRVHPDEVPGFLTTVDICYAGHGSSEGVYFSPLKLWEYLAAGRPVLASRHDATERLNAQGYAVEVFDEADDDLDRALAVASESLPHLLETAVRDQERVRVAHSWTARVQPLLKRVAEKRRGPA</sequence>
<dbReference type="RefSeq" id="WP_316003474.1">
    <property type="nucleotide sequence ID" value="NZ_JAWDIT010000001.1"/>
</dbReference>
<reference evidence="4 5" key="1">
    <citation type="submission" date="2023-09" db="EMBL/GenBank/DDBJ databases">
        <title>Microbacterium fusihabitans sp. nov., Microbacterium phycihabitans sp. nov., and Microbacterium cervinum sp. nov., isolated from dried seaweeds of beach.</title>
        <authorList>
            <person name="Lee S.D."/>
        </authorList>
    </citation>
    <scope>NUCLEOTIDE SEQUENCE [LARGE SCALE GENOMIC DNA]</scope>
    <source>
        <strain evidence="4 5">KSW2-29</strain>
    </source>
</reference>
<evidence type="ECO:0000256" key="2">
    <source>
        <dbReference type="ARBA" id="ARBA00022679"/>
    </source>
</evidence>
<dbReference type="EC" id="2.4.-.-" evidence="4"/>
<organism evidence="4 5">
    <name type="scientific">Microbacterium phycohabitans</name>
    <dbReference type="NCBI Taxonomy" id="3075993"/>
    <lineage>
        <taxon>Bacteria</taxon>
        <taxon>Bacillati</taxon>
        <taxon>Actinomycetota</taxon>
        <taxon>Actinomycetes</taxon>
        <taxon>Micrococcales</taxon>
        <taxon>Microbacteriaceae</taxon>
        <taxon>Microbacterium</taxon>
    </lineage>
</organism>
<dbReference type="PANTHER" id="PTHR12526">
    <property type="entry name" value="GLYCOSYLTRANSFERASE"/>
    <property type="match status" value="1"/>
</dbReference>
<name>A0ABU3SIY7_9MICO</name>
<evidence type="ECO:0000313" key="4">
    <source>
        <dbReference type="EMBL" id="MDU0344755.1"/>
    </source>
</evidence>
<dbReference type="SUPFAM" id="SSF53756">
    <property type="entry name" value="UDP-Glycosyltransferase/glycogen phosphorylase"/>
    <property type="match status" value="1"/>
</dbReference>
<dbReference type="EMBL" id="JAWDIT010000001">
    <property type="protein sequence ID" value="MDU0344755.1"/>
    <property type="molecule type" value="Genomic_DNA"/>
</dbReference>
<dbReference type="Pfam" id="PF13579">
    <property type="entry name" value="Glyco_trans_4_4"/>
    <property type="match status" value="1"/>
</dbReference>
<dbReference type="Gene3D" id="3.40.50.2000">
    <property type="entry name" value="Glycogen Phosphorylase B"/>
    <property type="match status" value="2"/>
</dbReference>
<dbReference type="Pfam" id="PF13692">
    <property type="entry name" value="Glyco_trans_1_4"/>
    <property type="match status" value="1"/>
</dbReference>
<keyword evidence="5" id="KW-1185">Reference proteome</keyword>
<evidence type="ECO:0000313" key="5">
    <source>
        <dbReference type="Proteomes" id="UP001261125"/>
    </source>
</evidence>
<dbReference type="InterPro" id="IPR028098">
    <property type="entry name" value="Glyco_trans_4-like_N"/>
</dbReference>
<evidence type="ECO:0000259" key="3">
    <source>
        <dbReference type="Pfam" id="PF13579"/>
    </source>
</evidence>
<evidence type="ECO:0000256" key="1">
    <source>
        <dbReference type="ARBA" id="ARBA00022676"/>
    </source>
</evidence>
<keyword evidence="1 4" id="KW-0328">Glycosyltransferase</keyword>
<keyword evidence="2 4" id="KW-0808">Transferase</keyword>